<protein>
    <submittedName>
        <fullName evidence="4">Type III secretion system cytoplasmic ring protein SctQ</fullName>
    </submittedName>
</protein>
<evidence type="ECO:0000256" key="1">
    <source>
        <dbReference type="ARBA" id="ARBA00009226"/>
    </source>
</evidence>
<dbReference type="PANTHER" id="PTHR30034">
    <property type="entry name" value="FLAGELLAR MOTOR SWITCH PROTEIN FLIM"/>
    <property type="match status" value="1"/>
</dbReference>
<proteinExistence type="inferred from homology"/>
<sequence length="398" mass="43470">MTELTVKTSAHQQAEIKALDLPEFTREQVKVNNELARLQPFSFSLENHTFNGRFVSDDASFFDFLSLSFSLSGQSLTLSCDQAMTALLVKDYLPEEALLFLPETLRIATLQAALAPFLQLLQQSTNMSPTLDKAPVITKQKSAKAAPAPGIFRLFGQINSLQSQGSFCLDLPQALYQQLIPLVATASQSSHIPWQQLPHSCGVILAQTRLNMHQLARLQHQDVVFFDTCYYREENPLLLVNISEQLQCLALADNNGLTVQEILTNANGNNDMNNEQIAMDEIPVTLTFEAGNLTLPLGELNQLSSGHVFAFDSQTNGEQAIQIRANGQLIGTCSLVSVAGKLGAKITRLNSTITAENESAESRGQQQPDEALPAAEPESAKSSEAAIQEIPAEQATQE</sequence>
<feature type="domain" description="Flagellar motor switch protein FliN-like C-terminal" evidence="3">
    <location>
        <begin position="279"/>
        <end position="349"/>
    </location>
</feature>
<name>A0AAF0C1D9_9GAMM</name>
<dbReference type="KEGG" id="tact:SG35_014745"/>
<keyword evidence="5" id="KW-1185">Reference proteome</keyword>
<feature type="compositionally biased region" description="Low complexity" evidence="2">
    <location>
        <begin position="365"/>
        <end position="398"/>
    </location>
</feature>
<reference evidence="4 5" key="1">
    <citation type="journal article" date="2015" name="Genome Announc.">
        <title>Draft Genome Sequences of Marine Isolates of Thalassomonas viridans and Thalassomonas actiniarum.</title>
        <authorList>
            <person name="Olonade I."/>
            <person name="van Zyl L.J."/>
            <person name="Trindade M."/>
        </authorList>
    </citation>
    <scope>NUCLEOTIDE SEQUENCE [LARGE SCALE GENOMIC DNA]</scope>
    <source>
        <strain evidence="4 5">A5K-106</strain>
    </source>
</reference>
<dbReference type="RefSeq" id="WP_044834582.1">
    <property type="nucleotide sequence ID" value="NZ_CP059735.1"/>
</dbReference>
<dbReference type="GO" id="GO:0071978">
    <property type="term" value="P:bacterial-type flagellum-dependent swarming motility"/>
    <property type="evidence" value="ECO:0007669"/>
    <property type="project" value="TreeGrafter"/>
</dbReference>
<evidence type="ECO:0000256" key="2">
    <source>
        <dbReference type="SAM" id="MobiDB-lite"/>
    </source>
</evidence>
<dbReference type="NCBIfam" id="TIGR02551">
    <property type="entry name" value="SpaO_YscQ"/>
    <property type="match status" value="1"/>
</dbReference>
<dbReference type="Pfam" id="PF01052">
    <property type="entry name" value="FliMN_C"/>
    <property type="match status" value="1"/>
</dbReference>
<dbReference type="EMBL" id="CP059735">
    <property type="protein sequence ID" value="WDD96639.1"/>
    <property type="molecule type" value="Genomic_DNA"/>
</dbReference>
<dbReference type="SUPFAM" id="SSF101801">
    <property type="entry name" value="Surface presentation of antigens (SPOA)"/>
    <property type="match status" value="1"/>
</dbReference>
<feature type="region of interest" description="Disordered" evidence="2">
    <location>
        <begin position="355"/>
        <end position="398"/>
    </location>
</feature>
<dbReference type="GO" id="GO:0050918">
    <property type="term" value="P:positive chemotaxis"/>
    <property type="evidence" value="ECO:0007669"/>
    <property type="project" value="TreeGrafter"/>
</dbReference>
<dbReference type="InterPro" id="IPR001543">
    <property type="entry name" value="FliN-like_C"/>
</dbReference>
<evidence type="ECO:0000313" key="5">
    <source>
        <dbReference type="Proteomes" id="UP000032568"/>
    </source>
</evidence>
<dbReference type="InterPro" id="IPR036429">
    <property type="entry name" value="SpoA-like_sf"/>
</dbReference>
<comment type="similarity">
    <text evidence="1">Belongs to the FliN/MopA/SpaO family.</text>
</comment>
<evidence type="ECO:0000313" key="4">
    <source>
        <dbReference type="EMBL" id="WDD96639.1"/>
    </source>
</evidence>
<dbReference type="Gene3D" id="2.30.330.10">
    <property type="entry name" value="SpoA-like"/>
    <property type="match status" value="1"/>
</dbReference>
<dbReference type="Proteomes" id="UP000032568">
    <property type="component" value="Chromosome"/>
</dbReference>
<dbReference type="AlphaFoldDB" id="A0AAF0C1D9"/>
<dbReference type="PANTHER" id="PTHR30034:SF5">
    <property type="entry name" value="SECRETION SYSTEM APPARATUS PROTEIN SSAQ"/>
    <property type="match status" value="1"/>
</dbReference>
<evidence type="ECO:0000259" key="3">
    <source>
        <dbReference type="Pfam" id="PF01052"/>
    </source>
</evidence>
<gene>
    <name evidence="4" type="primary">sctQ</name>
    <name evidence="4" type="ORF">SG35_014745</name>
</gene>
<dbReference type="InterPro" id="IPR013385">
    <property type="entry name" value="T3SS_SpaO/YscQ/SpaO"/>
</dbReference>
<accession>A0AAF0C1D9</accession>
<organism evidence="4 5">
    <name type="scientific">Thalassomonas actiniarum</name>
    <dbReference type="NCBI Taxonomy" id="485447"/>
    <lineage>
        <taxon>Bacteria</taxon>
        <taxon>Pseudomonadati</taxon>
        <taxon>Pseudomonadota</taxon>
        <taxon>Gammaproteobacteria</taxon>
        <taxon>Alteromonadales</taxon>
        <taxon>Colwelliaceae</taxon>
        <taxon>Thalassomonas</taxon>
    </lineage>
</organism>
<dbReference type="GO" id="GO:0030254">
    <property type="term" value="P:protein secretion by the type III secretion system"/>
    <property type="evidence" value="ECO:0007669"/>
    <property type="project" value="InterPro"/>
</dbReference>
<reference evidence="4 5" key="2">
    <citation type="journal article" date="2022" name="Mar. Drugs">
        <title>Bioassay-Guided Fractionation Leads to the Detection of Cholic Acid Generated by the Rare Thalassomonas sp.</title>
        <authorList>
            <person name="Pheiffer F."/>
            <person name="Schneider Y.K."/>
            <person name="Hansen E.H."/>
            <person name="Andersen J.H."/>
            <person name="Isaksson J."/>
            <person name="Busche T."/>
            <person name="R C."/>
            <person name="Kalinowski J."/>
            <person name="Zyl L.V."/>
            <person name="Trindade M."/>
        </authorList>
    </citation>
    <scope>NUCLEOTIDE SEQUENCE [LARGE SCALE GENOMIC DNA]</scope>
    <source>
        <strain evidence="4 5">A5K-106</strain>
    </source>
</reference>